<dbReference type="STRING" id="36849.OXPF_18650"/>
<dbReference type="RefSeq" id="WP_054874909.1">
    <property type="nucleotide sequence ID" value="NZ_LKET01000029.1"/>
</dbReference>
<comment type="caution">
    <text evidence="1">The sequence shown here is derived from an EMBL/GenBank/DDBJ whole genome shotgun (WGS) entry which is preliminary data.</text>
</comment>
<dbReference type="PROSITE" id="PS51257">
    <property type="entry name" value="PROKAR_LIPOPROTEIN"/>
    <property type="match status" value="1"/>
</dbReference>
<gene>
    <name evidence="1" type="ORF">OXPF_18650</name>
</gene>
<dbReference type="EMBL" id="LKET01000029">
    <property type="protein sequence ID" value="KPU44779.1"/>
    <property type="molecule type" value="Genomic_DNA"/>
</dbReference>
<proteinExistence type="predicted"/>
<evidence type="ECO:0000313" key="1">
    <source>
        <dbReference type="EMBL" id="KPU44779.1"/>
    </source>
</evidence>
<name>A0A0P8YCB4_9CLOT</name>
<evidence type="ECO:0000313" key="2">
    <source>
        <dbReference type="Proteomes" id="UP000050326"/>
    </source>
</evidence>
<dbReference type="Proteomes" id="UP000050326">
    <property type="component" value="Unassembled WGS sequence"/>
</dbReference>
<sequence length="188" mass="20938">MKKIVLHVTGIIIILFILSGCSINDGRRVTQPGTAVRSNSLGGICLGDSSNDVMNILGKDYKESMEIDYSGYFREDLIIWTYGKGIVVTFGKDTKKVLNAAAQGSDFQTDLGVKPGDSAKIAFEKYQSKFNQVVSRHTDEPIIGWYDIGDGQLIILDLDKDDDSMINMDVEEDSVIEEIVLAYWEHFD</sequence>
<organism evidence="1 2">
    <name type="scientific">Oxobacter pfennigii</name>
    <dbReference type="NCBI Taxonomy" id="36849"/>
    <lineage>
        <taxon>Bacteria</taxon>
        <taxon>Bacillati</taxon>
        <taxon>Bacillota</taxon>
        <taxon>Clostridia</taxon>
        <taxon>Eubacteriales</taxon>
        <taxon>Clostridiaceae</taxon>
        <taxon>Oxobacter</taxon>
    </lineage>
</organism>
<protein>
    <recommendedName>
        <fullName evidence="3">Lipoprotein</fullName>
    </recommendedName>
</protein>
<keyword evidence="2" id="KW-1185">Reference proteome</keyword>
<accession>A0A0P8YCB4</accession>
<reference evidence="1 2" key="1">
    <citation type="submission" date="2015-09" db="EMBL/GenBank/DDBJ databases">
        <title>Genome sequence of Oxobacter pfennigii DSM 3222.</title>
        <authorList>
            <person name="Poehlein A."/>
            <person name="Bengelsdorf F.R."/>
            <person name="Schiel-Bengelsdorf B."/>
            <person name="Duerre P."/>
            <person name="Daniel R."/>
        </authorList>
    </citation>
    <scope>NUCLEOTIDE SEQUENCE [LARGE SCALE GENOMIC DNA]</scope>
    <source>
        <strain evidence="1 2">DSM 3222</strain>
    </source>
</reference>
<evidence type="ECO:0008006" key="3">
    <source>
        <dbReference type="Google" id="ProtNLM"/>
    </source>
</evidence>
<dbReference type="OrthoDB" id="1794490at2"/>
<dbReference type="AlphaFoldDB" id="A0A0P8YCB4"/>